<evidence type="ECO:0000313" key="1">
    <source>
        <dbReference type="EMBL" id="KAJ2804026.1"/>
    </source>
</evidence>
<organism evidence="1 2">
    <name type="scientific">Coemansia furcata</name>
    <dbReference type="NCBI Taxonomy" id="417177"/>
    <lineage>
        <taxon>Eukaryota</taxon>
        <taxon>Fungi</taxon>
        <taxon>Fungi incertae sedis</taxon>
        <taxon>Zoopagomycota</taxon>
        <taxon>Kickxellomycotina</taxon>
        <taxon>Kickxellomycetes</taxon>
        <taxon>Kickxellales</taxon>
        <taxon>Kickxellaceae</taxon>
        <taxon>Coemansia</taxon>
    </lineage>
</organism>
<dbReference type="EC" id="2.3.2.26" evidence="1"/>
<name>A0ACC1LB46_9FUNG</name>
<accession>A0ACC1LB46</accession>
<keyword evidence="2" id="KW-1185">Reference proteome</keyword>
<reference evidence="1" key="1">
    <citation type="submission" date="2022-07" db="EMBL/GenBank/DDBJ databases">
        <title>Phylogenomic reconstructions and comparative analyses of Kickxellomycotina fungi.</title>
        <authorList>
            <person name="Reynolds N.K."/>
            <person name="Stajich J.E."/>
            <person name="Barry K."/>
            <person name="Grigoriev I.V."/>
            <person name="Crous P."/>
            <person name="Smith M.E."/>
        </authorList>
    </citation>
    <scope>NUCLEOTIDE SEQUENCE</scope>
    <source>
        <strain evidence="1">CBS 102833</strain>
    </source>
</reference>
<dbReference type="EMBL" id="JANBUP010001706">
    <property type="protein sequence ID" value="KAJ2804026.1"/>
    <property type="molecule type" value="Genomic_DNA"/>
</dbReference>
<keyword evidence="1" id="KW-0808">Transferase</keyword>
<comment type="caution">
    <text evidence="1">The sequence shown here is derived from an EMBL/GenBank/DDBJ whole genome shotgun (WGS) entry which is preliminary data.</text>
</comment>
<gene>
    <name evidence="1" type="primary">HUL4</name>
    <name evidence="1" type="ORF">H4S07_004324</name>
</gene>
<dbReference type="Proteomes" id="UP001140096">
    <property type="component" value="Unassembled WGS sequence"/>
</dbReference>
<evidence type="ECO:0000313" key="2">
    <source>
        <dbReference type="Proteomes" id="UP001140096"/>
    </source>
</evidence>
<proteinExistence type="predicted"/>
<protein>
    <submittedName>
        <fullName evidence="1">E3 ubiquitin-protein ligase</fullName>
        <ecNumber evidence="1">2.3.2.26</ecNumber>
    </submittedName>
</protein>
<sequence>MSGIEQVLRRPGRPLAQRSDIRYLLIIIENPLLLQQNFPQESSYHHHIVKSIVGSIANLPNRIHYTLVLWLSQHSRSSVRRKVQLVSQFISYRVQKYDRAKRRNPRPIPLTSYSSQSNQTELPAFQRTRSATNAPPSGRHMRMRSNTDSRISLSSHEKLTIERIVEPQIELAEAEPVPPLPEAGRRTGLGIANLSIGHHARERVPTAPSNLHLRGAHLAHDDARAASSRGHRSRTLGAWAAAPGAARLAVNSLTPPPPAHARDSPKLASASGNAPRALAGPVDAEARDVRVRIVEPAGPRSAGSLPPLMPLVAQPPLQESVLGVLDGTAEPSSPVASVRGRNSLTRTRSSSEAPLRRRLGAREPASESRSPQLMGEWAGGVSVDDYYVGADGVFYPKTSSLVMHQHDWRLVAAAKFMALLHAANLLLPARTRLPVKDFYIEAIDNMDLIADYDAWQARIPGAFSFCQYPFLLTLRAKVQIMQVDAARQMDSKLKEAVISALFQNFHLGQHGQNQPHLKLLIRRRCLVEDSLHQLATREQDLKKRLKIEFVGEEGVDAGGLAKEWFMLLVRELMNPMHGMFVRESDADACWFNPASLESSNQYFLVGVVVGLALYNSTILDMHLPLPVFKKLLRTGLYQTATAPGVASALFVAKSSAEASIVSANHYPTVSSGASTNASKDKTAYAPRYGPPTTGGGTSGNDAGCGGGDGRSPIYGLLSPSAQLRYQINEMLSDVSQFRPDLARGLRALLQYREDDVEDTFCLTFEVSYDAYGEITTVPLIPNGALVPVTSQNRVEYVMRYLQWVLNDSIAKQFEPFKRGFYYVCGGNALSLFKPEEIELMVRGSGEDWDPRDLMALTEVVGFEEEEAAAVLEWFWDVLREMGPAERRLFLAFVTGSDRLPTVAANSQLRLKLVLLGVDSGRLPIAHTCFNQLGLWMYRSKDELRDKLVLALNESEGFGLK</sequence>
<keyword evidence="1" id="KW-0012">Acyltransferase</keyword>